<protein>
    <submittedName>
        <fullName evidence="1">10358_t:CDS:1</fullName>
    </submittedName>
</protein>
<feature type="non-terminal residue" evidence="1">
    <location>
        <position position="1"/>
    </location>
</feature>
<dbReference type="OrthoDB" id="10261072at2759"/>
<keyword evidence="2" id="KW-1185">Reference proteome</keyword>
<gene>
    <name evidence="1" type="ORF">AGERDE_LOCUS7143</name>
</gene>
<evidence type="ECO:0000313" key="1">
    <source>
        <dbReference type="EMBL" id="CAG8560826.1"/>
    </source>
</evidence>
<name>A0A9N9FWD9_9GLOM</name>
<accession>A0A9N9FWD9</accession>
<dbReference type="EMBL" id="CAJVPL010001240">
    <property type="protein sequence ID" value="CAG8560826.1"/>
    <property type="molecule type" value="Genomic_DNA"/>
</dbReference>
<evidence type="ECO:0000313" key="2">
    <source>
        <dbReference type="Proteomes" id="UP000789831"/>
    </source>
</evidence>
<dbReference type="AlphaFoldDB" id="A0A9N9FWD9"/>
<dbReference type="InterPro" id="IPR036157">
    <property type="entry name" value="dUTPase-like_sf"/>
</dbReference>
<sequence length="67" mass="7771">KEQKIKCYVEKENARISTKAHDTDAGFDLYYPEKESLILPFEETTVIDLEIAVEVPENKKLLSKEEL</sequence>
<comment type="caution">
    <text evidence="1">The sequence shown here is derived from an EMBL/GenBank/DDBJ whole genome shotgun (WGS) entry which is preliminary data.</text>
</comment>
<organism evidence="1 2">
    <name type="scientific">Ambispora gerdemannii</name>
    <dbReference type="NCBI Taxonomy" id="144530"/>
    <lineage>
        <taxon>Eukaryota</taxon>
        <taxon>Fungi</taxon>
        <taxon>Fungi incertae sedis</taxon>
        <taxon>Mucoromycota</taxon>
        <taxon>Glomeromycotina</taxon>
        <taxon>Glomeromycetes</taxon>
        <taxon>Archaeosporales</taxon>
        <taxon>Ambisporaceae</taxon>
        <taxon>Ambispora</taxon>
    </lineage>
</organism>
<reference evidence="1" key="1">
    <citation type="submission" date="2021-06" db="EMBL/GenBank/DDBJ databases">
        <authorList>
            <person name="Kallberg Y."/>
            <person name="Tangrot J."/>
            <person name="Rosling A."/>
        </authorList>
    </citation>
    <scope>NUCLEOTIDE SEQUENCE</scope>
    <source>
        <strain evidence="1">MT106</strain>
    </source>
</reference>
<dbReference type="Proteomes" id="UP000789831">
    <property type="component" value="Unassembled WGS sequence"/>
</dbReference>
<dbReference type="Gene3D" id="2.70.40.10">
    <property type="match status" value="1"/>
</dbReference>
<proteinExistence type="predicted"/>
<dbReference type="SUPFAM" id="SSF51283">
    <property type="entry name" value="dUTPase-like"/>
    <property type="match status" value="1"/>
</dbReference>